<dbReference type="NCBIfam" id="NF038167">
    <property type="entry name" value="cyan_ocin_like"/>
    <property type="match status" value="1"/>
</dbReference>
<dbReference type="EMBL" id="VJXY01000010">
    <property type="protein sequence ID" value="MBD6616464.1"/>
    <property type="molecule type" value="Genomic_DNA"/>
</dbReference>
<proteinExistence type="predicted"/>
<accession>A0AA40SWR2</accession>
<evidence type="ECO:0000313" key="2">
    <source>
        <dbReference type="Proteomes" id="UP001165986"/>
    </source>
</evidence>
<keyword evidence="2" id="KW-1185">Reference proteome</keyword>
<reference evidence="1" key="1">
    <citation type="submission" date="2019-07" db="EMBL/GenBank/DDBJ databases">
        <title>Toxilogical consequences of a new and cryptic species of cyanobacteria (Komarekiella delphini-convector) recovered from the epidermis of a bottlenose dolphin and 1500 ft. in the air.</title>
        <authorList>
            <person name="Brown A.O."/>
            <person name="Dvorak P."/>
            <person name="Villanueva C.D."/>
            <person name="Foss A.J."/>
            <person name="Garvey A.D."/>
            <person name="Gibson Q.A."/>
            <person name="Johansen J.R."/>
            <person name="Casamatta D.A."/>
        </authorList>
    </citation>
    <scope>NUCLEOTIDE SEQUENCE</scope>
    <source>
        <strain evidence="1">SJRDD-AB1</strain>
    </source>
</reference>
<name>A0AA40SWR2_9NOST</name>
<evidence type="ECO:0000313" key="1">
    <source>
        <dbReference type="EMBL" id="MBD6616464.1"/>
    </source>
</evidence>
<organism evidence="1 2">
    <name type="scientific">Komarekiella delphini-convector SJRDD-AB1</name>
    <dbReference type="NCBI Taxonomy" id="2593771"/>
    <lineage>
        <taxon>Bacteria</taxon>
        <taxon>Bacillati</taxon>
        <taxon>Cyanobacteriota</taxon>
        <taxon>Cyanophyceae</taxon>
        <taxon>Nostocales</taxon>
        <taxon>Nostocaceae</taxon>
        <taxon>Komarekiella</taxon>
        <taxon>Komarekiella delphini-convector</taxon>
    </lineage>
</organism>
<protein>
    <submittedName>
        <fullName evidence="1">Uncharacterized protein</fullName>
    </submittedName>
</protein>
<gene>
    <name evidence="1" type="ORF">FNW02_11600</name>
</gene>
<dbReference type="Proteomes" id="UP001165986">
    <property type="component" value="Unassembled WGS sequence"/>
</dbReference>
<sequence>MSSDEMTPKDDEAFSELSDQELDEVAGGLNLGISIAKFSQTNLSFSQVSQHGLGCGSTTTSFEMQNIESAAFQILVTDATTEDLQILGELFGDASAIIEGSP</sequence>
<comment type="caution">
    <text evidence="1">The sequence shown here is derived from an EMBL/GenBank/DDBJ whole genome shotgun (WGS) entry which is preliminary data.</text>
</comment>
<dbReference type="AlphaFoldDB" id="A0AA40SWR2"/>
<dbReference type="RefSeq" id="WP_191757703.1">
    <property type="nucleotide sequence ID" value="NZ_VJXY01000010.1"/>
</dbReference>
<dbReference type="InterPro" id="IPR049891">
    <property type="entry name" value="CTB"/>
</dbReference>